<dbReference type="AlphaFoldDB" id="A0A165MRC7"/>
<accession>A0A165MRC7</accession>
<dbReference type="EMBL" id="KV425666">
    <property type="protein sequence ID" value="KZT18671.1"/>
    <property type="molecule type" value="Genomic_DNA"/>
</dbReference>
<dbReference type="Proteomes" id="UP000076761">
    <property type="component" value="Unassembled WGS sequence"/>
</dbReference>
<keyword evidence="2" id="KW-1185">Reference proteome</keyword>
<sequence length="204" mass="22448">MYSTSGEGIRTAGKGEETAGECAIEKVHAYTYTRGGLENGSRATVLELDVWRQTAETRRIWFAKEGRASIEMRKARSGNSAAWVSRRVGYPHSCDDSDRGTSMEFDVRRRVAESRLGGGGGFQELEDRGRSTTVCGHVYLNINVTGEANFGIRARVHEEGLNTAPLLTSRSILDADWEYFFVENPGVCARFGAWGSAATEVKLL</sequence>
<gene>
    <name evidence="1" type="ORF">NEOLEDRAFT_1152475</name>
</gene>
<dbReference type="InParanoid" id="A0A165MRC7"/>
<protein>
    <submittedName>
        <fullName evidence="1">Uncharacterized protein</fullName>
    </submittedName>
</protein>
<proteinExistence type="predicted"/>
<evidence type="ECO:0000313" key="2">
    <source>
        <dbReference type="Proteomes" id="UP000076761"/>
    </source>
</evidence>
<evidence type="ECO:0000313" key="1">
    <source>
        <dbReference type="EMBL" id="KZT18671.1"/>
    </source>
</evidence>
<name>A0A165MRC7_9AGAM</name>
<reference evidence="1 2" key="1">
    <citation type="journal article" date="2016" name="Mol. Biol. Evol.">
        <title>Comparative Genomics of Early-Diverging Mushroom-Forming Fungi Provides Insights into the Origins of Lignocellulose Decay Capabilities.</title>
        <authorList>
            <person name="Nagy L.G."/>
            <person name="Riley R."/>
            <person name="Tritt A."/>
            <person name="Adam C."/>
            <person name="Daum C."/>
            <person name="Floudas D."/>
            <person name="Sun H."/>
            <person name="Yadav J.S."/>
            <person name="Pangilinan J."/>
            <person name="Larsson K.H."/>
            <person name="Matsuura K."/>
            <person name="Barry K."/>
            <person name="Labutti K."/>
            <person name="Kuo R."/>
            <person name="Ohm R.A."/>
            <person name="Bhattacharya S.S."/>
            <person name="Shirouzu T."/>
            <person name="Yoshinaga Y."/>
            <person name="Martin F.M."/>
            <person name="Grigoriev I.V."/>
            <person name="Hibbett D.S."/>
        </authorList>
    </citation>
    <scope>NUCLEOTIDE SEQUENCE [LARGE SCALE GENOMIC DNA]</scope>
    <source>
        <strain evidence="1 2">HHB14362 ss-1</strain>
    </source>
</reference>
<organism evidence="1 2">
    <name type="scientific">Neolentinus lepideus HHB14362 ss-1</name>
    <dbReference type="NCBI Taxonomy" id="1314782"/>
    <lineage>
        <taxon>Eukaryota</taxon>
        <taxon>Fungi</taxon>
        <taxon>Dikarya</taxon>
        <taxon>Basidiomycota</taxon>
        <taxon>Agaricomycotina</taxon>
        <taxon>Agaricomycetes</taxon>
        <taxon>Gloeophyllales</taxon>
        <taxon>Gloeophyllaceae</taxon>
        <taxon>Neolentinus</taxon>
    </lineage>
</organism>